<dbReference type="AlphaFoldDB" id="A0A183KSW8"/>
<gene>
    <name evidence="2" type="ORF">SCUD_LOCUS18156</name>
</gene>
<organism evidence="4">
    <name type="scientific">Schistosoma curassoni</name>
    <dbReference type="NCBI Taxonomy" id="6186"/>
    <lineage>
        <taxon>Eukaryota</taxon>
        <taxon>Metazoa</taxon>
        <taxon>Spiralia</taxon>
        <taxon>Lophotrochozoa</taxon>
        <taxon>Platyhelminthes</taxon>
        <taxon>Trematoda</taxon>
        <taxon>Digenea</taxon>
        <taxon>Strigeidida</taxon>
        <taxon>Schistosomatoidea</taxon>
        <taxon>Schistosomatidae</taxon>
        <taxon>Schistosoma</taxon>
    </lineage>
</organism>
<proteinExistence type="predicted"/>
<keyword evidence="3" id="KW-1185">Reference proteome</keyword>
<reference evidence="4" key="1">
    <citation type="submission" date="2016-06" db="UniProtKB">
        <authorList>
            <consortium name="WormBaseParasite"/>
        </authorList>
    </citation>
    <scope>IDENTIFICATION</scope>
</reference>
<evidence type="ECO:0000313" key="2">
    <source>
        <dbReference type="EMBL" id="VDP65001.1"/>
    </source>
</evidence>
<evidence type="ECO:0000313" key="3">
    <source>
        <dbReference type="Proteomes" id="UP000279833"/>
    </source>
</evidence>
<protein>
    <submittedName>
        <fullName evidence="4">Anoctamin</fullName>
    </submittedName>
</protein>
<feature type="transmembrane region" description="Helical" evidence="1">
    <location>
        <begin position="131"/>
        <end position="149"/>
    </location>
</feature>
<accession>A0A183KSW8</accession>
<dbReference type="EMBL" id="UZAK01040695">
    <property type="protein sequence ID" value="VDP65001.1"/>
    <property type="molecule type" value="Genomic_DNA"/>
</dbReference>
<reference evidence="2 3" key="2">
    <citation type="submission" date="2018-11" db="EMBL/GenBank/DDBJ databases">
        <authorList>
            <consortium name="Pathogen Informatics"/>
        </authorList>
    </citation>
    <scope>NUCLEOTIDE SEQUENCE [LARGE SCALE GENOMIC DNA]</scope>
    <source>
        <strain evidence="2">Dakar</strain>
        <strain evidence="3">Dakar, Senegal</strain>
    </source>
</reference>
<keyword evidence="1" id="KW-0812">Transmembrane</keyword>
<evidence type="ECO:0000256" key="1">
    <source>
        <dbReference type="SAM" id="Phobius"/>
    </source>
</evidence>
<sequence>MVNGVIEDVRFLMLATIHLGTSRRTLSQCGQRGIDNFPYTSNSTQDHCIHDQPPSSIPVIPPASTFNAKRPLSASPSSVIIANDSSAQNTVPGLLKPRSKPHIGAFNVRTLCQIGQQASLARTLESRTIDIFALVFLAVLESGILYTILSQWLRHLEVGVTFAVQMFQPGLEDKTVMANIQEALHCCGRGCKFYLVI</sequence>
<keyword evidence="1" id="KW-1133">Transmembrane helix</keyword>
<keyword evidence="1" id="KW-0472">Membrane</keyword>
<dbReference type="Proteomes" id="UP000279833">
    <property type="component" value="Unassembled WGS sequence"/>
</dbReference>
<name>A0A183KSW8_9TREM</name>
<evidence type="ECO:0000313" key="4">
    <source>
        <dbReference type="WBParaSite" id="SCUD_0001815901-mRNA-1"/>
    </source>
</evidence>
<dbReference type="WBParaSite" id="SCUD_0001815901-mRNA-1">
    <property type="protein sequence ID" value="SCUD_0001815901-mRNA-1"/>
    <property type="gene ID" value="SCUD_0001815901"/>
</dbReference>